<sequence length="64" mass="6577">MADPKNPNAAAAAMVLILLAVAPAAGAAGKSAMILTENWHVKQLDTSTPAARPQLPAFRGALRK</sequence>
<organism evidence="1">
    <name type="scientific">marine sediment metagenome</name>
    <dbReference type="NCBI Taxonomy" id="412755"/>
    <lineage>
        <taxon>unclassified sequences</taxon>
        <taxon>metagenomes</taxon>
        <taxon>ecological metagenomes</taxon>
    </lineage>
</organism>
<protein>
    <submittedName>
        <fullName evidence="1">Uncharacterized protein</fullName>
    </submittedName>
</protein>
<comment type="caution">
    <text evidence="1">The sequence shown here is derived from an EMBL/GenBank/DDBJ whole genome shotgun (WGS) entry which is preliminary data.</text>
</comment>
<dbReference type="EMBL" id="BARS01007080">
    <property type="protein sequence ID" value="GAF78007.1"/>
    <property type="molecule type" value="Genomic_DNA"/>
</dbReference>
<reference evidence="1" key="1">
    <citation type="journal article" date="2014" name="Front. Microbiol.">
        <title>High frequency of phylogenetically diverse reductive dehalogenase-homologous genes in deep subseafloor sedimentary metagenomes.</title>
        <authorList>
            <person name="Kawai M."/>
            <person name="Futagami T."/>
            <person name="Toyoda A."/>
            <person name="Takaki Y."/>
            <person name="Nishi S."/>
            <person name="Hori S."/>
            <person name="Arai W."/>
            <person name="Tsubouchi T."/>
            <person name="Morono Y."/>
            <person name="Uchiyama I."/>
            <person name="Ito T."/>
            <person name="Fujiyama A."/>
            <person name="Inagaki F."/>
            <person name="Takami H."/>
        </authorList>
    </citation>
    <scope>NUCLEOTIDE SEQUENCE</scope>
    <source>
        <strain evidence="1">Expedition CK06-06</strain>
    </source>
</reference>
<gene>
    <name evidence="1" type="ORF">S01H1_13704</name>
</gene>
<name>X0SQ64_9ZZZZ</name>
<proteinExistence type="predicted"/>
<evidence type="ECO:0000313" key="1">
    <source>
        <dbReference type="EMBL" id="GAF78007.1"/>
    </source>
</evidence>
<dbReference type="AlphaFoldDB" id="X0SQ64"/>
<accession>X0SQ64</accession>